<dbReference type="Pfam" id="PF04960">
    <property type="entry name" value="Glutaminase"/>
    <property type="match status" value="1"/>
</dbReference>
<dbReference type="GO" id="GO:0004359">
    <property type="term" value="F:glutaminase activity"/>
    <property type="evidence" value="ECO:0007669"/>
    <property type="project" value="UniProtKB-UniRule"/>
</dbReference>
<evidence type="ECO:0000256" key="6">
    <source>
        <dbReference type="HAMAP-Rule" id="MF_00313"/>
    </source>
</evidence>
<dbReference type="EMBL" id="CABEEP010000001">
    <property type="protein sequence ID" value="VTQ60701.1"/>
    <property type="molecule type" value="Genomic_DNA"/>
</dbReference>
<dbReference type="FunFam" id="3.40.710.10:FF:000005">
    <property type="entry name" value="Glutaminase"/>
    <property type="match status" value="1"/>
</dbReference>
<evidence type="ECO:0000313" key="7">
    <source>
        <dbReference type="EMBL" id="VTQ60701.1"/>
    </source>
</evidence>
<dbReference type="AlphaFoldDB" id="A0A1V8WR81"/>
<keyword evidence="6" id="KW-0007">Acetylation</keyword>
<dbReference type="RefSeq" id="WP_010738321.1">
    <property type="nucleotide sequence ID" value="NZ_AP027299.1"/>
</dbReference>
<gene>
    <name evidence="6 7" type="primary">glsA</name>
    <name evidence="7" type="ORF">NCTC12204_00662</name>
</gene>
<evidence type="ECO:0000256" key="4">
    <source>
        <dbReference type="ARBA" id="ARBA00022801"/>
    </source>
</evidence>
<feature type="binding site" evidence="6">
    <location>
        <position position="261"/>
    </location>
    <ligand>
        <name>substrate</name>
    </ligand>
</feature>
<dbReference type="Gene3D" id="3.40.710.10">
    <property type="entry name" value="DD-peptidase/beta-lactamase superfamily"/>
    <property type="match status" value="1"/>
</dbReference>
<name>A0A1V8WR81_ENTHR</name>
<evidence type="ECO:0000256" key="3">
    <source>
        <dbReference type="ARBA" id="ARBA00012918"/>
    </source>
</evidence>
<protein>
    <recommendedName>
        <fullName evidence="3 6">Glutaminase</fullName>
        <ecNumber evidence="3 6">3.5.1.2</ecNumber>
    </recommendedName>
</protein>
<comment type="similarity">
    <text evidence="1 6">Belongs to the glutaminase family.</text>
</comment>
<evidence type="ECO:0000256" key="1">
    <source>
        <dbReference type="ARBA" id="ARBA00011076"/>
    </source>
</evidence>
<evidence type="ECO:0000313" key="8">
    <source>
        <dbReference type="Proteomes" id="UP000352698"/>
    </source>
</evidence>
<comment type="caution">
    <text evidence="7">The sequence shown here is derived from an EMBL/GenBank/DDBJ whole genome shotgun (WGS) entry which is preliminary data.</text>
</comment>
<feature type="binding site" evidence="6">
    <location>
        <position position="243"/>
    </location>
    <ligand>
        <name>substrate</name>
    </ligand>
</feature>
<evidence type="ECO:0000256" key="5">
    <source>
        <dbReference type="ARBA" id="ARBA00049534"/>
    </source>
</evidence>
<feature type="binding site" evidence="6">
    <location>
        <position position="63"/>
    </location>
    <ligand>
        <name>substrate</name>
    </ligand>
</feature>
<dbReference type="GO" id="GO:0006537">
    <property type="term" value="P:glutamate biosynthetic process"/>
    <property type="evidence" value="ECO:0007669"/>
    <property type="project" value="TreeGrafter"/>
</dbReference>
<organism evidence="7 8">
    <name type="scientific">Enterococcus hirae</name>
    <dbReference type="NCBI Taxonomy" id="1354"/>
    <lineage>
        <taxon>Bacteria</taxon>
        <taxon>Bacillati</taxon>
        <taxon>Bacillota</taxon>
        <taxon>Bacilli</taxon>
        <taxon>Lactobacillales</taxon>
        <taxon>Enterococcaceae</taxon>
        <taxon>Enterococcus</taxon>
    </lineage>
</organism>
<dbReference type="NCBIfam" id="TIGR03814">
    <property type="entry name" value="Gln_ase"/>
    <property type="match status" value="1"/>
</dbReference>
<dbReference type="PANTHER" id="PTHR12544:SF29">
    <property type="entry name" value="GLUTAMINASE"/>
    <property type="match status" value="1"/>
</dbReference>
<feature type="binding site" evidence="6">
    <location>
        <position position="115"/>
    </location>
    <ligand>
        <name>substrate</name>
    </ligand>
</feature>
<reference evidence="7 8" key="1">
    <citation type="submission" date="2019-05" db="EMBL/GenBank/DDBJ databases">
        <authorList>
            <consortium name="Pathogen Informatics"/>
        </authorList>
    </citation>
    <scope>NUCLEOTIDE SEQUENCE [LARGE SCALE GENOMIC DNA]</scope>
    <source>
        <strain evidence="7 8">NCTC12204</strain>
    </source>
</reference>
<dbReference type="Proteomes" id="UP000352698">
    <property type="component" value="Unassembled WGS sequence"/>
</dbReference>
<feature type="binding site" evidence="6">
    <location>
        <position position="167"/>
    </location>
    <ligand>
        <name>substrate</name>
    </ligand>
</feature>
<dbReference type="GO" id="GO:0006543">
    <property type="term" value="P:L-glutamine catabolic process"/>
    <property type="evidence" value="ECO:0007669"/>
    <property type="project" value="TreeGrafter"/>
</dbReference>
<dbReference type="InterPro" id="IPR012338">
    <property type="entry name" value="Beta-lactam/transpept-like"/>
</dbReference>
<feature type="binding site" evidence="6">
    <location>
        <position position="191"/>
    </location>
    <ligand>
        <name>substrate</name>
    </ligand>
</feature>
<dbReference type="SUPFAM" id="SSF56601">
    <property type="entry name" value="beta-lactamase/transpeptidase-like"/>
    <property type="match status" value="1"/>
</dbReference>
<keyword evidence="4 6" id="KW-0378">Hydrolase</keyword>
<comment type="subunit">
    <text evidence="2 6">Homotetramer.</text>
</comment>
<accession>A0A1V8WR81</accession>
<dbReference type="PANTHER" id="PTHR12544">
    <property type="entry name" value="GLUTAMINASE"/>
    <property type="match status" value="1"/>
</dbReference>
<comment type="catalytic activity">
    <reaction evidence="5 6">
        <text>L-glutamine + H2O = L-glutamate + NH4(+)</text>
        <dbReference type="Rhea" id="RHEA:15889"/>
        <dbReference type="ChEBI" id="CHEBI:15377"/>
        <dbReference type="ChEBI" id="CHEBI:28938"/>
        <dbReference type="ChEBI" id="CHEBI:29985"/>
        <dbReference type="ChEBI" id="CHEBI:58359"/>
        <dbReference type="EC" id="3.5.1.2"/>
    </reaction>
</comment>
<evidence type="ECO:0000256" key="2">
    <source>
        <dbReference type="ARBA" id="ARBA00011881"/>
    </source>
</evidence>
<dbReference type="HAMAP" id="MF_00313">
    <property type="entry name" value="Glutaminase"/>
    <property type="match status" value="1"/>
</dbReference>
<dbReference type="EC" id="3.5.1.2" evidence="3 6"/>
<dbReference type="InterPro" id="IPR015868">
    <property type="entry name" value="Glutaminase"/>
</dbReference>
<dbReference type="STRING" id="1354.A6P53_02850"/>
<sequence length="308" mass="33570">MDVKELEQLIGKNFHYYQTGHVADYIPALAQVNPEQLGMAIYDLKKNQLIEAGDSQVRFAIESMSKVPVLLLAIQDNGIDKVFQTINTEPTGFAFNSILNMELNHRHHPMNPFVNAGAIATTSLIAGKDPEDKFNRILAFMKEICDDPQITLNEEIYHSESRTGDINRSLAYYMKGNQMIDGDVSEILDVYFKQCSVNVTAKGIAKLGAVLANKGIAPWSGQQIITEESATIVKSIMTTAGLYDESGEFSVHVGVPAKSGVGGGLMVAVPNYYGMGVFSPALDAFGNSAAGIQLLKDVVEKLDVDIFD</sequence>
<proteinExistence type="inferred from homology"/>
<feature type="binding site" evidence="6">
    <location>
        <position position="160"/>
    </location>
    <ligand>
        <name>substrate</name>
    </ligand>
</feature>